<protein>
    <submittedName>
        <fullName evidence="2">Helix-turn-helix domain-containing protein</fullName>
    </submittedName>
</protein>
<evidence type="ECO:0000313" key="2">
    <source>
        <dbReference type="EMBL" id="MFC4334046.1"/>
    </source>
</evidence>
<dbReference type="InterPro" id="IPR009061">
    <property type="entry name" value="DNA-bd_dom_put_sf"/>
</dbReference>
<dbReference type="Gene3D" id="1.10.10.10">
    <property type="entry name" value="Winged helix-like DNA-binding domain superfamily/Winged helix DNA-binding domain"/>
    <property type="match status" value="1"/>
</dbReference>
<dbReference type="InterPro" id="IPR036388">
    <property type="entry name" value="WH-like_DNA-bd_sf"/>
</dbReference>
<dbReference type="Proteomes" id="UP001595823">
    <property type="component" value="Unassembled WGS sequence"/>
</dbReference>
<evidence type="ECO:0000313" key="3">
    <source>
        <dbReference type="Proteomes" id="UP001595823"/>
    </source>
</evidence>
<keyword evidence="3" id="KW-1185">Reference proteome</keyword>
<dbReference type="RefSeq" id="WP_380762848.1">
    <property type="nucleotide sequence ID" value="NZ_JBHUNX010000001.1"/>
</dbReference>
<accession>A0ABV8TUH6</accession>
<feature type="domain" description="Helix-turn-helix" evidence="1">
    <location>
        <begin position="23"/>
        <end position="69"/>
    </location>
</feature>
<dbReference type="SUPFAM" id="SSF46955">
    <property type="entry name" value="Putative DNA-binding domain"/>
    <property type="match status" value="1"/>
</dbReference>
<name>A0ABV8TUH6_9ACTN</name>
<comment type="caution">
    <text evidence="2">The sequence shown here is derived from an EMBL/GenBank/DDBJ whole genome shotgun (WGS) entry which is preliminary data.</text>
</comment>
<dbReference type="InterPro" id="IPR041657">
    <property type="entry name" value="HTH_17"/>
</dbReference>
<sequence>MSRWEAMRLQGSGSDVVELLMDQEVAVRLRVSVSTLRRWRRGGIGPPWVRAVGGIRYHPADVAAWVEMNTHATVAGRRPAA</sequence>
<dbReference type="EMBL" id="JBHSDK010000002">
    <property type="protein sequence ID" value="MFC4334046.1"/>
    <property type="molecule type" value="Genomic_DNA"/>
</dbReference>
<proteinExistence type="predicted"/>
<gene>
    <name evidence="2" type="ORF">ACFPET_02415</name>
</gene>
<evidence type="ECO:0000259" key="1">
    <source>
        <dbReference type="Pfam" id="PF12728"/>
    </source>
</evidence>
<reference evidence="3" key="1">
    <citation type="journal article" date="2019" name="Int. J. Syst. Evol. Microbiol.">
        <title>The Global Catalogue of Microorganisms (GCM) 10K type strain sequencing project: providing services to taxonomists for standard genome sequencing and annotation.</title>
        <authorList>
            <consortium name="The Broad Institute Genomics Platform"/>
            <consortium name="The Broad Institute Genome Sequencing Center for Infectious Disease"/>
            <person name="Wu L."/>
            <person name="Ma J."/>
        </authorList>
    </citation>
    <scope>NUCLEOTIDE SEQUENCE [LARGE SCALE GENOMIC DNA]</scope>
    <source>
        <strain evidence="3">IBRC-M 10908</strain>
    </source>
</reference>
<dbReference type="Pfam" id="PF12728">
    <property type="entry name" value="HTH_17"/>
    <property type="match status" value="1"/>
</dbReference>
<organism evidence="2 3">
    <name type="scientific">Salininema proteolyticum</name>
    <dbReference type="NCBI Taxonomy" id="1607685"/>
    <lineage>
        <taxon>Bacteria</taxon>
        <taxon>Bacillati</taxon>
        <taxon>Actinomycetota</taxon>
        <taxon>Actinomycetes</taxon>
        <taxon>Glycomycetales</taxon>
        <taxon>Glycomycetaceae</taxon>
        <taxon>Salininema</taxon>
    </lineage>
</organism>